<dbReference type="GO" id="GO:0017057">
    <property type="term" value="F:6-phosphogluconolactonase activity"/>
    <property type="evidence" value="ECO:0007669"/>
    <property type="project" value="TreeGrafter"/>
</dbReference>
<evidence type="ECO:0000313" key="3">
    <source>
        <dbReference type="EMBL" id="CAB9524336.1"/>
    </source>
</evidence>
<keyword evidence="2" id="KW-0732">Signal</keyword>
<accession>A0A9N8HSH8</accession>
<dbReference type="Pfam" id="PF10282">
    <property type="entry name" value="Lactonase"/>
    <property type="match status" value="1"/>
</dbReference>
<evidence type="ECO:0000256" key="1">
    <source>
        <dbReference type="ARBA" id="ARBA00005564"/>
    </source>
</evidence>
<dbReference type="OrthoDB" id="10006285at2759"/>
<evidence type="ECO:0000256" key="2">
    <source>
        <dbReference type="SAM" id="SignalP"/>
    </source>
</evidence>
<gene>
    <name evidence="3" type="ORF">SEMRO_1525_G279680.1</name>
</gene>
<comment type="similarity">
    <text evidence="1">Belongs to the cycloisomerase 2 family.</text>
</comment>
<comment type="caution">
    <text evidence="3">The sequence shown here is derived from an EMBL/GenBank/DDBJ whole genome shotgun (WGS) entry which is preliminary data.</text>
</comment>
<dbReference type="EMBL" id="CAICTM010001523">
    <property type="protein sequence ID" value="CAB9524336.1"/>
    <property type="molecule type" value="Genomic_DNA"/>
</dbReference>
<dbReference type="PANTHER" id="PTHR30344">
    <property type="entry name" value="6-PHOSPHOGLUCONOLACTONASE-RELATED"/>
    <property type="match status" value="1"/>
</dbReference>
<sequence>MFAKAIKLVLTTLACTMLPSTAGAEMGEANLSLGRDLQELGQTFDSLLTTGALYTLSNAATNNELLIFYTKTDGSLEYKGSKPTGGLGSGPGELYQADPLASQNVIAVTRNTGPSNTFLFTVNAQSNTVSSFRVNADYGLEFVAVVGSGGQFPSSIAIRNDNKVLYVMNAAFDGSVVGFEVMPDGNLRQIPNSFRSLNAGGSQVPPDQNLSPSQVEFTPDGKQLVVTIKDGFEGLVPGVVPTGNGRVLVWNLNRDGVAESSIPVVTETANRVPFGFALTKLPTTNDLILLLTESVAPNEAVSSYKVNADGTLTVISQSVPTFQETICWMVQYNSRYAYGANFFGDSITSYSIDGTDGSMTLLESAAAVSEAADSFPLEMLISGNFLYQLFPGSGTIGAYAIQDADGSLQKVGEYGGLEPTLKVEQGTIPAFSDLGGAAVGLAAVKF</sequence>
<dbReference type="InterPro" id="IPR050282">
    <property type="entry name" value="Cycloisomerase_2"/>
</dbReference>
<organism evidence="3 4">
    <name type="scientific">Seminavis robusta</name>
    <dbReference type="NCBI Taxonomy" id="568900"/>
    <lineage>
        <taxon>Eukaryota</taxon>
        <taxon>Sar</taxon>
        <taxon>Stramenopiles</taxon>
        <taxon>Ochrophyta</taxon>
        <taxon>Bacillariophyta</taxon>
        <taxon>Bacillariophyceae</taxon>
        <taxon>Bacillariophycidae</taxon>
        <taxon>Naviculales</taxon>
        <taxon>Naviculaceae</taxon>
        <taxon>Seminavis</taxon>
    </lineage>
</organism>
<keyword evidence="4" id="KW-1185">Reference proteome</keyword>
<feature type="signal peptide" evidence="2">
    <location>
        <begin position="1"/>
        <end position="24"/>
    </location>
</feature>
<evidence type="ECO:0000313" key="4">
    <source>
        <dbReference type="Proteomes" id="UP001153069"/>
    </source>
</evidence>
<dbReference type="Proteomes" id="UP001153069">
    <property type="component" value="Unassembled WGS sequence"/>
</dbReference>
<dbReference type="Gene3D" id="2.130.10.10">
    <property type="entry name" value="YVTN repeat-like/Quinoprotein amine dehydrogenase"/>
    <property type="match status" value="2"/>
</dbReference>
<dbReference type="InterPro" id="IPR019405">
    <property type="entry name" value="Lactonase_7-beta_prop"/>
</dbReference>
<dbReference type="InterPro" id="IPR015943">
    <property type="entry name" value="WD40/YVTN_repeat-like_dom_sf"/>
</dbReference>
<dbReference type="AlphaFoldDB" id="A0A9N8HSH8"/>
<dbReference type="PANTHER" id="PTHR30344:SF1">
    <property type="entry name" value="6-PHOSPHOGLUCONOLACTONASE"/>
    <property type="match status" value="1"/>
</dbReference>
<proteinExistence type="inferred from homology"/>
<feature type="chain" id="PRO_5040412051" evidence="2">
    <location>
        <begin position="25"/>
        <end position="446"/>
    </location>
</feature>
<reference evidence="3" key="1">
    <citation type="submission" date="2020-06" db="EMBL/GenBank/DDBJ databases">
        <authorList>
            <consortium name="Plant Systems Biology data submission"/>
        </authorList>
    </citation>
    <scope>NUCLEOTIDE SEQUENCE</scope>
    <source>
        <strain evidence="3">D6</strain>
    </source>
</reference>
<name>A0A9N8HSH8_9STRA</name>
<dbReference type="SUPFAM" id="SSF63825">
    <property type="entry name" value="YWTD domain"/>
    <property type="match status" value="1"/>
</dbReference>
<protein>
    <submittedName>
        <fullName evidence="3">3-carboxymuconate cyclase</fullName>
    </submittedName>
</protein>